<dbReference type="RefSeq" id="WP_378260737.1">
    <property type="nucleotide sequence ID" value="NZ_JBHUKR010000004.1"/>
</dbReference>
<comment type="similarity">
    <text evidence="3">Belongs to the class II aldolase/RraA-like family.</text>
</comment>
<evidence type="ECO:0000256" key="11">
    <source>
        <dbReference type="ARBA" id="ARBA00032305"/>
    </source>
</evidence>
<name>A0ABW5FK96_9PSEU</name>
<dbReference type="PANTHER" id="PTHR33254:SF4">
    <property type="entry name" value="4-HYDROXY-4-METHYL-2-OXOGLUTARATE ALDOLASE 3-RELATED"/>
    <property type="match status" value="1"/>
</dbReference>
<dbReference type="EC" id="4.1.1.112" evidence="6"/>
<organism evidence="13 14">
    <name type="scientific">Amycolatopsis pigmentata</name>
    <dbReference type="NCBI Taxonomy" id="450801"/>
    <lineage>
        <taxon>Bacteria</taxon>
        <taxon>Bacillati</taxon>
        <taxon>Actinomycetota</taxon>
        <taxon>Actinomycetes</taxon>
        <taxon>Pseudonocardiales</taxon>
        <taxon>Pseudonocardiaceae</taxon>
        <taxon>Amycolatopsis</taxon>
    </lineage>
</organism>
<reference evidence="14" key="1">
    <citation type="journal article" date="2019" name="Int. J. Syst. Evol. Microbiol.">
        <title>The Global Catalogue of Microorganisms (GCM) 10K type strain sequencing project: providing services to taxonomists for standard genome sequencing and annotation.</title>
        <authorList>
            <consortium name="The Broad Institute Genomics Platform"/>
            <consortium name="The Broad Institute Genome Sequencing Center for Infectious Disease"/>
            <person name="Wu L."/>
            <person name="Ma J."/>
        </authorList>
    </citation>
    <scope>NUCLEOTIDE SEQUENCE [LARGE SCALE GENOMIC DNA]</scope>
    <source>
        <strain evidence="14">CGMCC 4.7645</strain>
    </source>
</reference>
<evidence type="ECO:0000256" key="10">
    <source>
        <dbReference type="ARBA" id="ARBA00030169"/>
    </source>
</evidence>
<evidence type="ECO:0000256" key="6">
    <source>
        <dbReference type="ARBA" id="ARBA00012947"/>
    </source>
</evidence>
<comment type="cofactor">
    <cofactor evidence="2">
        <name>a divalent metal cation</name>
        <dbReference type="ChEBI" id="CHEBI:60240"/>
    </cofactor>
</comment>
<evidence type="ECO:0000256" key="1">
    <source>
        <dbReference type="ARBA" id="ARBA00001342"/>
    </source>
</evidence>
<evidence type="ECO:0000256" key="5">
    <source>
        <dbReference type="ARBA" id="ARBA00012213"/>
    </source>
</evidence>
<evidence type="ECO:0000313" key="13">
    <source>
        <dbReference type="EMBL" id="MFD2415174.1"/>
    </source>
</evidence>
<protein>
    <recommendedName>
        <fullName evidence="7">Putative 4-hydroxy-4-methyl-2-oxoglutarate aldolase</fullName>
        <ecNumber evidence="6">4.1.1.112</ecNumber>
        <ecNumber evidence="5">4.1.3.17</ecNumber>
    </recommendedName>
    <alternativeName>
        <fullName evidence="11">Oxaloacetate decarboxylase</fullName>
    </alternativeName>
    <alternativeName>
        <fullName evidence="9">Regulator of ribonuclease activity homolog</fullName>
    </alternativeName>
    <alternativeName>
        <fullName evidence="10">RraA-like protein</fullName>
    </alternativeName>
</protein>
<dbReference type="Pfam" id="PF03737">
    <property type="entry name" value="RraA-like"/>
    <property type="match status" value="1"/>
</dbReference>
<proteinExistence type="inferred from homology"/>
<evidence type="ECO:0000256" key="7">
    <source>
        <dbReference type="ARBA" id="ARBA00016549"/>
    </source>
</evidence>
<keyword evidence="14" id="KW-1185">Reference proteome</keyword>
<dbReference type="EC" id="4.1.3.17" evidence="5"/>
<evidence type="ECO:0000256" key="4">
    <source>
        <dbReference type="ARBA" id="ARBA00011233"/>
    </source>
</evidence>
<dbReference type="CDD" id="cd16841">
    <property type="entry name" value="RraA_family"/>
    <property type="match status" value="1"/>
</dbReference>
<dbReference type="InterPro" id="IPR005493">
    <property type="entry name" value="RraA/RraA-like"/>
</dbReference>
<dbReference type="PANTHER" id="PTHR33254">
    <property type="entry name" value="4-HYDROXY-4-METHYL-2-OXOGLUTARATE ALDOLASE 3-RELATED"/>
    <property type="match status" value="1"/>
</dbReference>
<comment type="caution">
    <text evidence="13">The sequence shown here is derived from an EMBL/GenBank/DDBJ whole genome shotgun (WGS) entry which is preliminary data.</text>
</comment>
<dbReference type="EMBL" id="JBHUKR010000004">
    <property type="protein sequence ID" value="MFD2415174.1"/>
    <property type="molecule type" value="Genomic_DNA"/>
</dbReference>
<evidence type="ECO:0000313" key="14">
    <source>
        <dbReference type="Proteomes" id="UP001597417"/>
    </source>
</evidence>
<comment type="function">
    <text evidence="8">Catalyzes the aldol cleavage of 4-hydroxy-4-methyl-2-oxoglutarate (HMG) into 2 molecules of pyruvate. Also contains a secondary oxaloacetate (OAA) decarboxylase activity due to the common pyruvate enolate transition state formed following C-C bond cleavage in the retro-aldol and decarboxylation reactions.</text>
</comment>
<dbReference type="Gene3D" id="3.50.30.40">
    <property type="entry name" value="Ribonuclease E inhibitor RraA/RraA-like"/>
    <property type="match status" value="1"/>
</dbReference>
<comment type="subunit">
    <text evidence="4">Homotrimer.</text>
</comment>
<sequence length="218" mass="21811">MTEPVAAAVRLGTCALSDALDALGVRGVLPGVRALAPSGPVGGRAVTVQLGPADGNVAKRHLCTAAVDSAGPGQIIVIAHPGPHEGVVPAGWGGILSLAAHRKGVEAAVVGGAVRDVDEARELGFPVFGRSATPVTARGRVVETGWGEPVVIGEVAVAPGDVVVGDENGVVVIPAGLLDDVIERGETIVAREAAIAAAVRDGVPVAEAMGRDYEKMLE</sequence>
<comment type="catalytic activity">
    <reaction evidence="12">
        <text>oxaloacetate + H(+) = pyruvate + CO2</text>
        <dbReference type="Rhea" id="RHEA:15641"/>
        <dbReference type="ChEBI" id="CHEBI:15361"/>
        <dbReference type="ChEBI" id="CHEBI:15378"/>
        <dbReference type="ChEBI" id="CHEBI:16452"/>
        <dbReference type="ChEBI" id="CHEBI:16526"/>
        <dbReference type="EC" id="4.1.1.112"/>
    </reaction>
</comment>
<accession>A0ABW5FK96</accession>
<evidence type="ECO:0000256" key="12">
    <source>
        <dbReference type="ARBA" id="ARBA00047973"/>
    </source>
</evidence>
<gene>
    <name evidence="13" type="ORF">ACFSXZ_02415</name>
</gene>
<dbReference type="SUPFAM" id="SSF89562">
    <property type="entry name" value="RraA-like"/>
    <property type="match status" value="1"/>
</dbReference>
<dbReference type="Proteomes" id="UP001597417">
    <property type="component" value="Unassembled WGS sequence"/>
</dbReference>
<evidence type="ECO:0000256" key="3">
    <source>
        <dbReference type="ARBA" id="ARBA00008621"/>
    </source>
</evidence>
<evidence type="ECO:0000256" key="8">
    <source>
        <dbReference type="ARBA" id="ARBA00025046"/>
    </source>
</evidence>
<comment type="catalytic activity">
    <reaction evidence="1">
        <text>4-hydroxy-4-methyl-2-oxoglutarate = 2 pyruvate</text>
        <dbReference type="Rhea" id="RHEA:22748"/>
        <dbReference type="ChEBI" id="CHEBI:15361"/>
        <dbReference type="ChEBI" id="CHEBI:58276"/>
        <dbReference type="EC" id="4.1.3.17"/>
    </reaction>
</comment>
<evidence type="ECO:0000256" key="9">
    <source>
        <dbReference type="ARBA" id="ARBA00029596"/>
    </source>
</evidence>
<evidence type="ECO:0000256" key="2">
    <source>
        <dbReference type="ARBA" id="ARBA00001968"/>
    </source>
</evidence>
<dbReference type="InterPro" id="IPR036704">
    <property type="entry name" value="RraA/RraA-like_sf"/>
</dbReference>